<feature type="domain" description="DNA-repair protein Xrcc1 N-terminal" evidence="2">
    <location>
        <begin position="1"/>
        <end position="132"/>
    </location>
</feature>
<dbReference type="SUPFAM" id="SSF49785">
    <property type="entry name" value="Galactose-binding domain-like"/>
    <property type="match status" value="1"/>
</dbReference>
<evidence type="ECO:0000313" key="4">
    <source>
        <dbReference type="Proteomes" id="UP000747542"/>
    </source>
</evidence>
<feature type="region of interest" description="Disordered" evidence="1">
    <location>
        <begin position="274"/>
        <end position="320"/>
    </location>
</feature>
<protein>
    <submittedName>
        <fullName evidence="3">Short transient receptor potential channel 2-like protein-like</fullName>
    </submittedName>
</protein>
<keyword evidence="3" id="KW-0675">Receptor</keyword>
<evidence type="ECO:0000259" key="2">
    <source>
        <dbReference type="Pfam" id="PF01834"/>
    </source>
</evidence>
<dbReference type="InterPro" id="IPR002706">
    <property type="entry name" value="Xrcc1_N"/>
</dbReference>
<organism evidence="3 4">
    <name type="scientific">Homarus americanus</name>
    <name type="common">American lobster</name>
    <dbReference type="NCBI Taxonomy" id="6706"/>
    <lineage>
        <taxon>Eukaryota</taxon>
        <taxon>Metazoa</taxon>
        <taxon>Ecdysozoa</taxon>
        <taxon>Arthropoda</taxon>
        <taxon>Crustacea</taxon>
        <taxon>Multicrustacea</taxon>
        <taxon>Malacostraca</taxon>
        <taxon>Eumalacostraca</taxon>
        <taxon>Eucarida</taxon>
        <taxon>Decapoda</taxon>
        <taxon>Pleocyemata</taxon>
        <taxon>Astacidea</taxon>
        <taxon>Nephropoidea</taxon>
        <taxon>Nephropidae</taxon>
        <taxon>Homarus</taxon>
    </lineage>
</organism>
<dbReference type="GO" id="GO:0006284">
    <property type="term" value="P:base-excision repair"/>
    <property type="evidence" value="ECO:0007669"/>
    <property type="project" value="TreeGrafter"/>
</dbReference>
<feature type="compositionally biased region" description="Polar residues" evidence="1">
    <location>
        <begin position="278"/>
        <end position="287"/>
    </location>
</feature>
<feature type="region of interest" description="Disordered" evidence="1">
    <location>
        <begin position="563"/>
        <end position="589"/>
    </location>
</feature>
<dbReference type="Pfam" id="PF01834">
    <property type="entry name" value="XRCC1_N"/>
    <property type="match status" value="1"/>
</dbReference>
<dbReference type="InterPro" id="IPR008979">
    <property type="entry name" value="Galactose-bd-like_sf"/>
</dbReference>
<reference evidence="3" key="1">
    <citation type="journal article" date="2021" name="Sci. Adv.">
        <title>The American lobster genome reveals insights on longevity, neural, and immune adaptations.</title>
        <authorList>
            <person name="Polinski J.M."/>
            <person name="Zimin A.V."/>
            <person name="Clark K.F."/>
            <person name="Kohn A.B."/>
            <person name="Sadowski N."/>
            <person name="Timp W."/>
            <person name="Ptitsyn A."/>
            <person name="Khanna P."/>
            <person name="Romanova D.Y."/>
            <person name="Williams P."/>
            <person name="Greenwood S.J."/>
            <person name="Moroz L.L."/>
            <person name="Walt D.R."/>
            <person name="Bodnar A.G."/>
        </authorList>
    </citation>
    <scope>NUCLEOTIDE SEQUENCE</scope>
    <source>
        <strain evidence="3">GMGI-L3</strain>
    </source>
</reference>
<dbReference type="AlphaFoldDB" id="A0A8J5MQ37"/>
<dbReference type="PANTHER" id="PTHR11370">
    <property type="entry name" value="DNA-REPAIR PROTEIN XRCC1"/>
    <property type="match status" value="1"/>
</dbReference>
<dbReference type="Proteomes" id="UP000747542">
    <property type="component" value="Unassembled WGS sequence"/>
</dbReference>
<evidence type="ECO:0000256" key="1">
    <source>
        <dbReference type="SAM" id="MobiDB-lite"/>
    </source>
</evidence>
<dbReference type="GO" id="GO:0005634">
    <property type="term" value="C:nucleus"/>
    <property type="evidence" value="ECO:0007669"/>
    <property type="project" value="InterPro"/>
</dbReference>
<dbReference type="Gene3D" id="2.60.120.260">
    <property type="entry name" value="Galactose-binding domain-like"/>
    <property type="match status" value="1"/>
</dbReference>
<dbReference type="GO" id="GO:0003684">
    <property type="term" value="F:damaged DNA binding"/>
    <property type="evidence" value="ECO:0007669"/>
    <property type="project" value="InterPro"/>
</dbReference>
<feature type="compositionally biased region" description="Basic and acidic residues" evidence="1">
    <location>
        <begin position="293"/>
        <end position="304"/>
    </location>
</feature>
<feature type="region of interest" description="Disordered" evidence="1">
    <location>
        <begin position="332"/>
        <end position="415"/>
    </location>
</feature>
<gene>
    <name evidence="3" type="ORF">Hamer_G004186</name>
</gene>
<dbReference type="EMBL" id="JAHLQT010033114">
    <property type="protein sequence ID" value="KAG7159544.1"/>
    <property type="molecule type" value="Genomic_DNA"/>
</dbReference>
<feature type="compositionally biased region" description="Basic and acidic residues" evidence="1">
    <location>
        <begin position="332"/>
        <end position="345"/>
    </location>
</feature>
<dbReference type="PANTHER" id="PTHR11370:SF4">
    <property type="entry name" value="DNA-REPAIR PROTEIN XRCC1 N-TERMINAL DOMAIN-CONTAINING PROTEIN"/>
    <property type="match status" value="1"/>
</dbReference>
<feature type="compositionally biased region" description="Basic and acidic residues" evidence="1">
    <location>
        <begin position="386"/>
        <end position="396"/>
    </location>
</feature>
<name>A0A8J5MQ37_HOMAM</name>
<comment type="caution">
    <text evidence="3">The sequence shown here is derived from an EMBL/GenBank/DDBJ whole genome shotgun (WGS) entry which is preliminary data.</text>
</comment>
<accession>A0A8J5MQ37</accession>
<sequence length="672" mass="75482">MPPVRVKHVTSFSSQDPKHPVEDLVKGRGSWLSHPGDKSCRLQADLQLDWATTINYIDIGNAGSVMVSVEVGRSSWPTNQSLVTLLPAVSLMTPEDWHDMNSEAFKEKWDRVRVVCIHPFRRDAQFGLSLFRLHTNAEKELVSRMNLSEVKKKTISQKIGWLENKVLNNCEKDRTGPPLNPLTSPVSRAAHLISLAATPPSKKAADSHKVKLECEALEFLISLDLSLEDICSLKVLGVRQQFEKKEKKSLNHDEKVIFKNIALDYAKQRLENLEKQQENSSVKSSLENGVLENQRKSIKNEKENHRRHVLKSPENNKREAVANVKMLKQVGDRLSKGRVQHKEGTNETATSPSHPPRKFTFRRAEIPPGSPVDLLKRKTNSSHSVSNDRLKLRENDDLSSDSSLPSSHRNNLALSDSKVISPKNFSRGRHKRKLIQQSYLNKQSQLDVWISPKEKRKKQDKSFTYSNHSKNQFTSELNIVDDDLIVIDDEDDNKTSGTFSKCDTGGGFIDDVTAWQNANPLQKYSKTEHQEDGHQLNGWISRTSPKCKVDKPGFCLGASPADKFGTSRKKKQSQEDNLEIQSSSLASDGDPTMVECPLCSELFQSSEIESHAASCGTTVCLESEAGGAHFQRSLTYTEDKADEVEECPVCGDWVRSCDIEDHATDCANSMFD</sequence>
<proteinExistence type="predicted"/>
<evidence type="ECO:0000313" key="3">
    <source>
        <dbReference type="EMBL" id="KAG7159544.1"/>
    </source>
</evidence>
<dbReference type="GO" id="GO:0000012">
    <property type="term" value="P:single strand break repair"/>
    <property type="evidence" value="ECO:0007669"/>
    <property type="project" value="InterPro"/>
</dbReference>
<feature type="region of interest" description="Disordered" evidence="1">
    <location>
        <begin position="1"/>
        <end position="20"/>
    </location>
</feature>
<keyword evidence="4" id="KW-1185">Reference proteome</keyword>